<dbReference type="Proteomes" id="UP000184731">
    <property type="component" value="Chromosome"/>
</dbReference>
<dbReference type="EMBL" id="CP017834">
    <property type="protein sequence ID" value="APJ03259.1"/>
    <property type="molecule type" value="Genomic_DNA"/>
</dbReference>
<dbReference type="KEGG" id="saqi:AXG55_04815"/>
<proteinExistence type="predicted"/>
<accession>A0A1L4CZ80</accession>
<dbReference type="RefSeq" id="WP_148696988.1">
    <property type="nucleotide sequence ID" value="NZ_CP017834.1"/>
</dbReference>
<reference evidence="1 2" key="1">
    <citation type="submission" date="2016-10" db="EMBL/GenBank/DDBJ databases">
        <title>Silvanigrella aquatica sp. nov., isolated from a freshwater lake located in the Black Forest, Germany, description of Silvanigrellaceae fam. nov., Silvanigrellales ord. nov., reclassification of the order Bdellovibrionales in the class Oligoflexia, reclassification of the families Bacteriovoracaceae and Halobacteriovoraceae in the new order Bacteriovoracales ord. nov., and reclassification of the family Pseudobacteriovoracaceae in the order Oligoflexiales.</title>
        <authorList>
            <person name="Hahn M.W."/>
            <person name="Schmidt J."/>
            <person name="Koll U."/>
            <person name="Rohde M."/>
            <person name="Verbag S."/>
            <person name="Pitt A."/>
            <person name="Nakai R."/>
            <person name="Naganuma T."/>
            <person name="Lang E."/>
        </authorList>
    </citation>
    <scope>NUCLEOTIDE SEQUENCE [LARGE SCALE GENOMIC DNA]</scope>
    <source>
        <strain evidence="1 2">MWH-Nonnen-W8red</strain>
    </source>
</reference>
<sequence length="109" mass="13046">MQTWILVESIHKHKEEFLPAKEFKHNLNKLTSTIKDLFYEFNKGDYINHYAQFTNAIDATIDLQNERYCDPEYRKKMNWEKKSIDLLEALNNLESAALKNLFGVQNDRY</sequence>
<protein>
    <submittedName>
        <fullName evidence="1">Uncharacterized protein</fullName>
    </submittedName>
</protein>
<evidence type="ECO:0000313" key="1">
    <source>
        <dbReference type="EMBL" id="APJ03259.1"/>
    </source>
</evidence>
<dbReference type="AlphaFoldDB" id="A0A1L4CZ80"/>
<evidence type="ECO:0000313" key="2">
    <source>
        <dbReference type="Proteomes" id="UP000184731"/>
    </source>
</evidence>
<name>A0A1L4CZ80_9BACT</name>
<organism evidence="1 2">
    <name type="scientific">Silvanigrella aquatica</name>
    <dbReference type="NCBI Taxonomy" id="1915309"/>
    <lineage>
        <taxon>Bacteria</taxon>
        <taxon>Pseudomonadati</taxon>
        <taxon>Bdellovibrionota</taxon>
        <taxon>Oligoflexia</taxon>
        <taxon>Silvanigrellales</taxon>
        <taxon>Silvanigrellaceae</taxon>
        <taxon>Silvanigrella</taxon>
    </lineage>
</organism>
<keyword evidence="2" id="KW-1185">Reference proteome</keyword>
<gene>
    <name evidence="1" type="ORF">AXG55_04815</name>
</gene>